<evidence type="ECO:0000313" key="2">
    <source>
        <dbReference type="EMBL" id="RWR19673.1"/>
    </source>
</evidence>
<dbReference type="EMBL" id="RBZY01000021">
    <property type="protein sequence ID" value="RWR19673.1"/>
    <property type="molecule type" value="Genomic_DNA"/>
</dbReference>
<gene>
    <name evidence="2" type="ORF">D8Y23_07430</name>
</gene>
<feature type="domain" description="AbiEi antitoxin C-terminal" evidence="1">
    <location>
        <begin position="50"/>
        <end position="130"/>
    </location>
</feature>
<comment type="caution">
    <text evidence="2">The sequence shown here is derived from an EMBL/GenBank/DDBJ whole genome shotgun (WGS) entry which is preliminary data.</text>
</comment>
<accession>A0A3S3P4J8</accession>
<sequence>MVSPFLYFPGERLSLSELTAACLDGLLTPIGEGFMPADAVETAWMRARSLAPLASDRWAVVRVSAAWVHGAIASEPVRHHLQRASAVRVRPVRAAGVVVHDVRIPPGDVVTIAGIRVTTPERTLVDLARSLDADDLADALRWARAAPDVRDDARAWLARHPRFPYGRRADDVLAGVRTR</sequence>
<dbReference type="AlphaFoldDB" id="A0A3S3P4J8"/>
<dbReference type="Pfam" id="PF09407">
    <property type="entry name" value="AbiEi_1"/>
    <property type="match status" value="1"/>
</dbReference>
<organism evidence="2 3">
    <name type="scientific">Microbacterium enclense</name>
    <dbReference type="NCBI Taxonomy" id="993073"/>
    <lineage>
        <taxon>Bacteria</taxon>
        <taxon>Bacillati</taxon>
        <taxon>Actinomycetota</taxon>
        <taxon>Actinomycetes</taxon>
        <taxon>Micrococcales</taxon>
        <taxon>Microbacteriaceae</taxon>
        <taxon>Microbacterium</taxon>
    </lineage>
</organism>
<protein>
    <recommendedName>
        <fullName evidence="1">AbiEi antitoxin C-terminal domain-containing protein</fullName>
    </recommendedName>
</protein>
<dbReference type="OrthoDB" id="4802815at2"/>
<dbReference type="RefSeq" id="WP_128217519.1">
    <property type="nucleotide sequence ID" value="NZ_RBZY01000021.1"/>
</dbReference>
<dbReference type="InterPro" id="IPR018547">
    <property type="entry name" value="AbiEi_C"/>
</dbReference>
<reference evidence="2 3" key="1">
    <citation type="journal article" date="2018" name="Front. Microbiol.">
        <title>Novel Insights Into Bacterial Dimethylsulfoniopropionate Catabolism in the East China Sea.</title>
        <authorList>
            <person name="Liu J."/>
            <person name="Liu J."/>
            <person name="Zhang S.H."/>
            <person name="Liang J."/>
            <person name="Lin H."/>
            <person name="Song D."/>
            <person name="Yang G.P."/>
            <person name="Todd J.D."/>
            <person name="Zhang X.H."/>
        </authorList>
    </citation>
    <scope>NUCLEOTIDE SEQUENCE [LARGE SCALE GENOMIC DNA]</scope>
    <source>
        <strain evidence="2 3">ZYFD042</strain>
    </source>
</reference>
<name>A0A3S3P4J8_9MICO</name>
<proteinExistence type="predicted"/>
<evidence type="ECO:0000313" key="3">
    <source>
        <dbReference type="Proteomes" id="UP000285970"/>
    </source>
</evidence>
<evidence type="ECO:0000259" key="1">
    <source>
        <dbReference type="Pfam" id="PF09407"/>
    </source>
</evidence>
<dbReference type="Proteomes" id="UP000285970">
    <property type="component" value="Unassembled WGS sequence"/>
</dbReference>